<protein>
    <submittedName>
        <fullName evidence="1">34051_t:CDS:1</fullName>
    </submittedName>
</protein>
<evidence type="ECO:0000313" key="1">
    <source>
        <dbReference type="EMBL" id="CAG8828657.1"/>
    </source>
</evidence>
<comment type="caution">
    <text evidence="1">The sequence shown here is derived from an EMBL/GenBank/DDBJ whole genome shotgun (WGS) entry which is preliminary data.</text>
</comment>
<gene>
    <name evidence="1" type="ORF">RPERSI_LOCUS27294</name>
</gene>
<accession>A0ACA9S803</accession>
<organism evidence="1 2">
    <name type="scientific">Racocetra persica</name>
    <dbReference type="NCBI Taxonomy" id="160502"/>
    <lineage>
        <taxon>Eukaryota</taxon>
        <taxon>Fungi</taxon>
        <taxon>Fungi incertae sedis</taxon>
        <taxon>Mucoromycota</taxon>
        <taxon>Glomeromycotina</taxon>
        <taxon>Glomeromycetes</taxon>
        <taxon>Diversisporales</taxon>
        <taxon>Gigasporaceae</taxon>
        <taxon>Racocetra</taxon>
    </lineage>
</organism>
<evidence type="ECO:0000313" key="2">
    <source>
        <dbReference type="Proteomes" id="UP000789920"/>
    </source>
</evidence>
<feature type="non-terminal residue" evidence="1">
    <location>
        <position position="292"/>
    </location>
</feature>
<reference evidence="1" key="1">
    <citation type="submission" date="2021-06" db="EMBL/GenBank/DDBJ databases">
        <authorList>
            <person name="Kallberg Y."/>
            <person name="Tangrot J."/>
            <person name="Rosling A."/>
        </authorList>
    </citation>
    <scope>NUCLEOTIDE SEQUENCE</scope>
    <source>
        <strain evidence="1">MA461A</strain>
    </source>
</reference>
<dbReference type="Proteomes" id="UP000789920">
    <property type="component" value="Unassembled WGS sequence"/>
</dbReference>
<sequence>KQTCMPKNEMMKNWVTLKERIPNIENDRLIQAKLSTLQVKPHIIIHTSIGLSIADAKIDGLFSWKIKRIIEEIQHAYTMEAKNSAANKCHRVQIEDLLKIKRSINKTLLTKVVRYKSPNQPLKEHKIECVKLCFDTQHYFAAGSGRYPDDYKQVIDKYRNKIYLLHINNVMKERKIKQKDRFVKKIKATIFGSRQDIHALLLQGQLSHEIFKKIAIHPKIKAMILETPGRTEKQKQEQICEVYRCDKNKYEAPEIISLADQVQRLHLKEQERYQDPQKQEAIERMRRKQIEQ</sequence>
<keyword evidence="2" id="KW-1185">Reference proteome</keyword>
<dbReference type="EMBL" id="CAJVQC010095853">
    <property type="protein sequence ID" value="CAG8828657.1"/>
    <property type="molecule type" value="Genomic_DNA"/>
</dbReference>
<proteinExistence type="predicted"/>
<feature type="non-terminal residue" evidence="1">
    <location>
        <position position="1"/>
    </location>
</feature>
<name>A0ACA9S803_9GLOM</name>